<protein>
    <submittedName>
        <fullName evidence="1">Uncharacterized protein</fullName>
    </submittedName>
</protein>
<keyword evidence="2" id="KW-1185">Reference proteome</keyword>
<organism evidence="1 2">
    <name type="scientific">Portunus trituberculatus</name>
    <name type="common">Swimming crab</name>
    <name type="synonym">Neptunus trituberculatus</name>
    <dbReference type="NCBI Taxonomy" id="210409"/>
    <lineage>
        <taxon>Eukaryota</taxon>
        <taxon>Metazoa</taxon>
        <taxon>Ecdysozoa</taxon>
        <taxon>Arthropoda</taxon>
        <taxon>Crustacea</taxon>
        <taxon>Multicrustacea</taxon>
        <taxon>Malacostraca</taxon>
        <taxon>Eumalacostraca</taxon>
        <taxon>Eucarida</taxon>
        <taxon>Decapoda</taxon>
        <taxon>Pleocyemata</taxon>
        <taxon>Brachyura</taxon>
        <taxon>Eubrachyura</taxon>
        <taxon>Portunoidea</taxon>
        <taxon>Portunidae</taxon>
        <taxon>Portuninae</taxon>
        <taxon>Portunus</taxon>
    </lineage>
</organism>
<proteinExistence type="predicted"/>
<reference evidence="1 2" key="1">
    <citation type="submission" date="2019-05" db="EMBL/GenBank/DDBJ databases">
        <title>Another draft genome of Portunus trituberculatus and its Hox gene families provides insights of decapod evolution.</title>
        <authorList>
            <person name="Jeong J.-H."/>
            <person name="Song I."/>
            <person name="Kim S."/>
            <person name="Choi T."/>
            <person name="Kim D."/>
            <person name="Ryu S."/>
            <person name="Kim W."/>
        </authorList>
    </citation>
    <scope>NUCLEOTIDE SEQUENCE [LARGE SCALE GENOMIC DNA]</scope>
    <source>
        <tissue evidence="1">Muscle</tissue>
    </source>
</reference>
<name>A0A5B7D7G8_PORTR</name>
<dbReference type="Proteomes" id="UP000324222">
    <property type="component" value="Unassembled WGS sequence"/>
</dbReference>
<dbReference type="AlphaFoldDB" id="A0A5B7D7G8"/>
<dbReference type="EMBL" id="VSRR010000563">
    <property type="protein sequence ID" value="MPC17143.1"/>
    <property type="molecule type" value="Genomic_DNA"/>
</dbReference>
<evidence type="ECO:0000313" key="2">
    <source>
        <dbReference type="Proteomes" id="UP000324222"/>
    </source>
</evidence>
<comment type="caution">
    <text evidence="1">The sequence shown here is derived from an EMBL/GenBank/DDBJ whole genome shotgun (WGS) entry which is preliminary data.</text>
</comment>
<gene>
    <name evidence="1" type="ORF">E2C01_009989</name>
</gene>
<accession>A0A5B7D7G8</accession>
<evidence type="ECO:0000313" key="1">
    <source>
        <dbReference type="EMBL" id="MPC17143.1"/>
    </source>
</evidence>
<sequence>MLGVAAARGVWEHHRGSTAATIHIPVSLDEAGESFTFTIPSFHTSPLLHQKRCIGSCERPYDLNLADRRYSTLPERRGIAGRGGVTS</sequence>